<evidence type="ECO:0000313" key="1">
    <source>
        <dbReference type="EMBL" id="SFH50356.1"/>
    </source>
</evidence>
<protein>
    <submittedName>
        <fullName evidence="1">WbqC-like protein family protein</fullName>
    </submittedName>
</protein>
<dbReference type="AlphaFoldDB" id="A0A1I3AKM5"/>
<dbReference type="Pfam" id="PF08889">
    <property type="entry name" value="WbqC"/>
    <property type="match status" value="2"/>
</dbReference>
<name>A0A1I3AKM5_9SPHI</name>
<sequence>MQSSAIFPLFYLPPVSYFSALKEQHFEFTIEKYEHFPKQTFRNRATIASPDGKLDLILPVVRGSKAHTPIKDVKISYDSKWQRLHWLSLQTCYRSSAYFEFYEDGLVPFYEKKYTFLFDFNLALSNWLLKQMKINQITDFTAGYEKDVPPGLDFRNKFNKKDIHEIDMKSYFQVFSDRNTFIPNLSIVDLLFNQGPQTKLYI</sequence>
<accession>A0A1I3AKM5</accession>
<dbReference type="STRING" id="414048.SAMN04489864_11555"/>
<dbReference type="OrthoDB" id="1523452at2"/>
<reference evidence="1 2" key="1">
    <citation type="submission" date="2016-10" db="EMBL/GenBank/DDBJ databases">
        <authorList>
            <person name="de Groot N.N."/>
        </authorList>
    </citation>
    <scope>NUCLEOTIDE SEQUENCE [LARGE SCALE GENOMIC DNA]</scope>
    <source>
        <strain evidence="1 2">DSM 18684</strain>
    </source>
</reference>
<evidence type="ECO:0000313" key="2">
    <source>
        <dbReference type="Proteomes" id="UP000199666"/>
    </source>
</evidence>
<gene>
    <name evidence="1" type="ORF">SAMN04489864_11555</name>
</gene>
<dbReference type="EMBL" id="FOPP01000015">
    <property type="protein sequence ID" value="SFH50356.1"/>
    <property type="molecule type" value="Genomic_DNA"/>
</dbReference>
<proteinExistence type="predicted"/>
<dbReference type="InterPro" id="IPR014985">
    <property type="entry name" value="WbqC"/>
</dbReference>
<organism evidence="1 2">
    <name type="scientific">Pedobacter insulae</name>
    <dbReference type="NCBI Taxonomy" id="414048"/>
    <lineage>
        <taxon>Bacteria</taxon>
        <taxon>Pseudomonadati</taxon>
        <taxon>Bacteroidota</taxon>
        <taxon>Sphingobacteriia</taxon>
        <taxon>Sphingobacteriales</taxon>
        <taxon>Sphingobacteriaceae</taxon>
        <taxon>Pedobacter</taxon>
    </lineage>
</organism>
<dbReference type="Proteomes" id="UP000199666">
    <property type="component" value="Unassembled WGS sequence"/>
</dbReference>
<keyword evidence="2" id="KW-1185">Reference proteome</keyword>